<evidence type="ECO:0000256" key="6">
    <source>
        <dbReference type="ARBA" id="ARBA00022763"/>
    </source>
</evidence>
<dbReference type="GO" id="GO:0003677">
    <property type="term" value="F:DNA binding"/>
    <property type="evidence" value="ECO:0007669"/>
    <property type="project" value="UniProtKB-UniRule"/>
</dbReference>
<dbReference type="Gene3D" id="1.20.1580.10">
    <property type="entry name" value="ABC transporter ATPase like domain"/>
    <property type="match status" value="3"/>
</dbReference>
<dbReference type="KEGG" id="spzr:G5C33_05015"/>
<evidence type="ECO:0000256" key="3">
    <source>
        <dbReference type="ARBA" id="ARBA00022723"/>
    </source>
</evidence>
<evidence type="ECO:0000256" key="8">
    <source>
        <dbReference type="ARBA" id="ARBA00022771"/>
    </source>
</evidence>
<evidence type="ECO:0000256" key="1">
    <source>
        <dbReference type="ARBA" id="ARBA00004496"/>
    </source>
</evidence>
<dbReference type="RefSeq" id="WP_165326215.1">
    <property type="nucleotide sequence ID" value="NZ_CP049109.1"/>
</dbReference>
<dbReference type="GO" id="GO:0009381">
    <property type="term" value="F:excinuclease ABC activity"/>
    <property type="evidence" value="ECO:0007669"/>
    <property type="project" value="UniProtKB-UniRule"/>
</dbReference>
<keyword evidence="4 17" id="KW-0677">Repeat</keyword>
<evidence type="ECO:0000256" key="10">
    <source>
        <dbReference type="ARBA" id="ARBA00022840"/>
    </source>
</evidence>
<dbReference type="NCBIfam" id="NF001503">
    <property type="entry name" value="PRK00349.1"/>
    <property type="match status" value="1"/>
</dbReference>
<gene>
    <name evidence="17 20" type="primary">uvrA</name>
    <name evidence="20" type="ORF">G5C33_05015</name>
</gene>
<keyword evidence="13 17" id="KW-0234">DNA repair</keyword>
<feature type="binding site" evidence="17">
    <location>
        <begin position="698"/>
        <end position="705"/>
    </location>
    <ligand>
        <name>ATP</name>
        <dbReference type="ChEBI" id="CHEBI:30616"/>
    </ligand>
</feature>
<dbReference type="PANTHER" id="PTHR43152">
    <property type="entry name" value="UVRABC SYSTEM PROTEIN A"/>
    <property type="match status" value="1"/>
</dbReference>
<evidence type="ECO:0000256" key="12">
    <source>
        <dbReference type="ARBA" id="ARBA00023125"/>
    </source>
</evidence>
<evidence type="ECO:0000313" key="20">
    <source>
        <dbReference type="EMBL" id="QIG79214.1"/>
    </source>
</evidence>
<comment type="subunit">
    <text evidence="17">Forms a heterotetramer with UvrB during the search for lesions.</text>
</comment>
<keyword evidence="20" id="KW-0378">Hydrolase</keyword>
<keyword evidence="17" id="KW-0742">SOS response</keyword>
<dbReference type="GO" id="GO:0006289">
    <property type="term" value="P:nucleotide-excision repair"/>
    <property type="evidence" value="ECO:0007669"/>
    <property type="project" value="UniProtKB-UniRule"/>
</dbReference>
<feature type="region of interest" description="Disordered" evidence="18">
    <location>
        <begin position="266"/>
        <end position="290"/>
    </location>
</feature>
<feature type="zinc finger region" description="C4-type" evidence="17">
    <location>
        <begin position="797"/>
        <end position="823"/>
    </location>
</feature>
<dbReference type="CDD" id="cd03271">
    <property type="entry name" value="ABC_UvrA_II"/>
    <property type="match status" value="1"/>
</dbReference>
<reference evidence="20 21" key="1">
    <citation type="submission" date="2020-02" db="EMBL/GenBank/DDBJ databases">
        <authorList>
            <person name="Zheng R.K."/>
            <person name="Sun C.M."/>
        </authorList>
    </citation>
    <scope>NUCLEOTIDE SEQUENCE [LARGE SCALE GENOMIC DNA]</scope>
    <source>
        <strain evidence="21">zrk23</strain>
    </source>
</reference>
<dbReference type="InterPro" id="IPR017871">
    <property type="entry name" value="ABC_transporter-like_CS"/>
</dbReference>
<keyword evidence="7 17" id="KW-0228">DNA excision</keyword>
<organism evidence="20 21">
    <name type="scientific">Stakelama tenebrarum</name>
    <dbReference type="NCBI Taxonomy" id="2711215"/>
    <lineage>
        <taxon>Bacteria</taxon>
        <taxon>Pseudomonadati</taxon>
        <taxon>Pseudomonadota</taxon>
        <taxon>Alphaproteobacteria</taxon>
        <taxon>Sphingomonadales</taxon>
        <taxon>Sphingomonadaceae</taxon>
        <taxon>Stakelama</taxon>
    </lineage>
</organism>
<dbReference type="Gene3D" id="3.40.50.300">
    <property type="entry name" value="P-loop containing nucleotide triphosphate hydrolases"/>
    <property type="match status" value="3"/>
</dbReference>
<proteinExistence type="inferred from homology"/>
<evidence type="ECO:0000313" key="21">
    <source>
        <dbReference type="Proteomes" id="UP000501568"/>
    </source>
</evidence>
<evidence type="ECO:0000256" key="4">
    <source>
        <dbReference type="ARBA" id="ARBA00022737"/>
    </source>
</evidence>
<dbReference type="EMBL" id="CP049109">
    <property type="protein sequence ID" value="QIG79214.1"/>
    <property type="molecule type" value="Genomic_DNA"/>
</dbReference>
<feature type="region of interest" description="Disordered" evidence="18">
    <location>
        <begin position="1002"/>
        <end position="1026"/>
    </location>
</feature>
<evidence type="ECO:0000256" key="17">
    <source>
        <dbReference type="HAMAP-Rule" id="MF_00205"/>
    </source>
</evidence>
<evidence type="ECO:0000256" key="9">
    <source>
        <dbReference type="ARBA" id="ARBA00022833"/>
    </source>
</evidence>
<dbReference type="GO" id="GO:0009432">
    <property type="term" value="P:SOS response"/>
    <property type="evidence" value="ECO:0007669"/>
    <property type="project" value="UniProtKB-UniRule"/>
</dbReference>
<dbReference type="GO" id="GO:0005737">
    <property type="term" value="C:cytoplasm"/>
    <property type="evidence" value="ECO:0007669"/>
    <property type="project" value="UniProtKB-SubCell"/>
</dbReference>
<protein>
    <recommendedName>
        <fullName evidence="15 17">UvrABC system protein A</fullName>
        <shortName evidence="17">UvrA protein</shortName>
    </recommendedName>
    <alternativeName>
        <fullName evidence="16 17">Excinuclease ABC subunit A</fullName>
    </alternativeName>
</protein>
<dbReference type="Gene3D" id="3.30.190.20">
    <property type="match status" value="1"/>
</dbReference>
<dbReference type="HAMAP" id="MF_00205">
    <property type="entry name" value="UvrA"/>
    <property type="match status" value="1"/>
</dbReference>
<dbReference type="Gene3D" id="3.30.1490.20">
    <property type="entry name" value="ATP-grasp fold, A domain"/>
    <property type="match status" value="1"/>
</dbReference>
<dbReference type="PANTHER" id="PTHR43152:SF3">
    <property type="entry name" value="UVRABC SYSTEM PROTEIN A"/>
    <property type="match status" value="1"/>
</dbReference>
<keyword evidence="3 17" id="KW-0479">Metal-binding</keyword>
<dbReference type="Pfam" id="PF17755">
    <property type="entry name" value="UvrA_DNA-bind"/>
    <property type="match status" value="1"/>
</dbReference>
<dbReference type="FunFam" id="1.20.1580.10:FF:000002">
    <property type="entry name" value="UvrABC system protein A"/>
    <property type="match status" value="1"/>
</dbReference>
<dbReference type="GO" id="GO:0016887">
    <property type="term" value="F:ATP hydrolysis activity"/>
    <property type="evidence" value="ECO:0007669"/>
    <property type="project" value="InterPro"/>
</dbReference>
<dbReference type="PROSITE" id="PS50893">
    <property type="entry name" value="ABC_TRANSPORTER_2"/>
    <property type="match status" value="1"/>
</dbReference>
<dbReference type="PROSITE" id="PS00211">
    <property type="entry name" value="ABC_TRANSPORTER_1"/>
    <property type="match status" value="2"/>
</dbReference>
<feature type="binding site" evidence="17">
    <location>
        <begin position="32"/>
        <end position="39"/>
    </location>
    <ligand>
        <name>ATP</name>
        <dbReference type="ChEBI" id="CHEBI:30616"/>
    </ligand>
</feature>
<keyword evidence="21" id="KW-1185">Reference proteome</keyword>
<evidence type="ECO:0000256" key="16">
    <source>
        <dbReference type="ARBA" id="ARBA00042156"/>
    </source>
</evidence>
<keyword evidence="11 17" id="KW-0267">Excision nuclease</keyword>
<evidence type="ECO:0000256" key="18">
    <source>
        <dbReference type="SAM" id="MobiDB-lite"/>
    </source>
</evidence>
<dbReference type="NCBIfam" id="TIGR00630">
    <property type="entry name" value="uvra"/>
    <property type="match status" value="1"/>
</dbReference>
<dbReference type="GO" id="GO:0005524">
    <property type="term" value="F:ATP binding"/>
    <property type="evidence" value="ECO:0007669"/>
    <property type="project" value="UniProtKB-UniRule"/>
</dbReference>
<comment type="similarity">
    <text evidence="14 17">Belongs to the ABC transporter superfamily. UvrA family.</text>
</comment>
<dbReference type="InterPro" id="IPR013815">
    <property type="entry name" value="ATP_grasp_subdomain_1"/>
</dbReference>
<dbReference type="InterPro" id="IPR003439">
    <property type="entry name" value="ABC_transporter-like_ATP-bd"/>
</dbReference>
<sequence length="1026" mass="111301">MLTHINVRGAREHNLKGVDVDIPRDTLTVITGLSGSGKSSLAFDTIYAEGQRRYVESLSAYARQFLEMMQKPDVDHIEGLSPAISIEQKTTSRNPRSTVATVTEIYDYMRLLWARVGVPYSPATGLPISAQTVSQMVDRVLALPEGTRLLLLAPVVRGRKGEYRKELAEWQKAGFQRVRIDGETYLIEEAPALDKKYKHDIEVVVDRLVVREDIATRLADSFETALKLADGLAYVDLVDATVAEISPLPLAGGAGGGRVNEAPQSFVADGDIPTPNPSRKREGNATGGNLKGAGIPDNRIVFSEKFACPVSGFSIPEIEPRLFSFNAPQGACPACDGLGERLEFDEDLVVPNDQLSLKKGAIVPWAKSNPPSPYYMQVLGSLAREYGFKLDTPWHELSEDIRHVILHGTSGIPVTLTFVDGKKSYDVKKPFEGVIGNLNRRMLQTESAWRREELSKYQASHPCETCGGARLKPEALAVKIAGQDIAYATRLSVVDALGWFKELPESLTGQQREIATAILKEIDERLGFLNNVGLDYLNLDRTSGTLSGGESQRIRLASQIGSGLSGVLYVLDEPSIGLHQRDNDMLLATLRRLRDLGNTVLVVEHDEDAIRSADYILDMGPGAGVHGGTVVARGTLPEILATEGSVTADYLNGTRAIPVPEKRRKGTGKKLTVHNATANNLTGVTAGIPLGTFTCITGVSGSGKSSFTIDTLYAAAARQLNGARVLAGKHDKITGLEHLDKVIDIDQSPIGRTPRSNPATYTGAFTNIRDWFAGLPEAQARGYKPGRFSFNVKGGRCEACQGDGVLKIEMHFLPDVYVECDVCHGARYNRETLEVKFKGKSIADVLDMTVEDAVEFFKAVPPIRDKMAMLAEVGLGYVKVGQQATTLSGGEAQRVKLAKELSRRATGNTLYILDEPTTGLHFEDVRKLLEVLHALVEQGNTVVVIEHNLDVIKTADWILDLGPEGGVKGGEIVAEGVPEKVAAEPKSYTGRYLAPLLRGLSRDEPVPSEADASALASAQSKGRRRG</sequence>
<evidence type="ECO:0000256" key="13">
    <source>
        <dbReference type="ARBA" id="ARBA00023204"/>
    </source>
</evidence>
<evidence type="ECO:0000256" key="14">
    <source>
        <dbReference type="ARBA" id="ARBA00038000"/>
    </source>
</evidence>
<dbReference type="Pfam" id="PF17760">
    <property type="entry name" value="UvrA_inter"/>
    <property type="match status" value="1"/>
</dbReference>
<evidence type="ECO:0000256" key="5">
    <source>
        <dbReference type="ARBA" id="ARBA00022741"/>
    </source>
</evidence>
<dbReference type="GO" id="GO:0009380">
    <property type="term" value="C:excinuclease repair complex"/>
    <property type="evidence" value="ECO:0007669"/>
    <property type="project" value="InterPro"/>
</dbReference>
<keyword evidence="10 17" id="KW-0067">ATP-binding</keyword>
<accession>A0A6G6Y2N8</accession>
<dbReference type="InterPro" id="IPR004602">
    <property type="entry name" value="UvrA"/>
</dbReference>
<dbReference type="Proteomes" id="UP000501568">
    <property type="component" value="Chromosome"/>
</dbReference>
<name>A0A6G6Y2N8_9SPHN</name>
<comment type="function">
    <text evidence="17">The UvrABC repair system catalyzes the recognition and processing of DNA lesions. UvrA is an ATPase and a DNA-binding protein. A damage recognition complex composed of 2 UvrA and 2 UvrB subunits scans DNA for abnormalities. When the presence of a lesion has been verified by UvrB, the UvrA molecules dissociate.</text>
</comment>
<evidence type="ECO:0000259" key="19">
    <source>
        <dbReference type="PROSITE" id="PS50893"/>
    </source>
</evidence>
<evidence type="ECO:0000256" key="11">
    <source>
        <dbReference type="ARBA" id="ARBA00022881"/>
    </source>
</evidence>
<keyword evidence="8 17" id="KW-0863">Zinc-finger</keyword>
<dbReference type="InterPro" id="IPR041552">
    <property type="entry name" value="UvrA_DNA-bd"/>
</dbReference>
<dbReference type="SUPFAM" id="SSF52540">
    <property type="entry name" value="P-loop containing nucleoside triphosphate hydrolases"/>
    <property type="match status" value="2"/>
</dbReference>
<evidence type="ECO:0000256" key="2">
    <source>
        <dbReference type="ARBA" id="ARBA00022490"/>
    </source>
</evidence>
<keyword evidence="5 17" id="KW-0547">Nucleotide-binding</keyword>
<comment type="subcellular location">
    <subcellularLocation>
        <location evidence="1 17">Cytoplasm</location>
    </subcellularLocation>
</comment>
<dbReference type="InterPro" id="IPR027417">
    <property type="entry name" value="P-loop_NTPase"/>
</dbReference>
<evidence type="ECO:0000256" key="15">
    <source>
        <dbReference type="ARBA" id="ARBA00039316"/>
    </source>
</evidence>
<evidence type="ECO:0000256" key="7">
    <source>
        <dbReference type="ARBA" id="ARBA00022769"/>
    </source>
</evidence>
<dbReference type="InterPro" id="IPR041102">
    <property type="entry name" value="UvrA_inter"/>
</dbReference>
<keyword evidence="6 17" id="KW-0227">DNA damage</keyword>
<dbReference type="Gene3D" id="1.10.8.280">
    <property type="entry name" value="ABC transporter ATPase domain-like"/>
    <property type="match status" value="1"/>
</dbReference>
<dbReference type="AlphaFoldDB" id="A0A6G6Y2N8"/>
<comment type="caution">
    <text evidence="17">Lacks conserved residue(s) required for the propagation of feature annotation.</text>
</comment>
<keyword evidence="9 17" id="KW-0862">Zinc</keyword>
<keyword evidence="2 17" id="KW-0963">Cytoplasm</keyword>
<keyword evidence="12 17" id="KW-0238">DNA-binding</keyword>
<dbReference type="CDD" id="cd03270">
    <property type="entry name" value="ABC_UvrA_I"/>
    <property type="match status" value="1"/>
</dbReference>
<dbReference type="GO" id="GO:0008270">
    <property type="term" value="F:zinc ion binding"/>
    <property type="evidence" value="ECO:0007669"/>
    <property type="project" value="UniProtKB-UniRule"/>
</dbReference>
<feature type="domain" description="ABC transporter" evidence="19">
    <location>
        <begin position="662"/>
        <end position="994"/>
    </location>
</feature>